<dbReference type="NCBIfam" id="TIGR02565">
    <property type="entry name" value="cas_Csy2"/>
    <property type="match status" value="1"/>
</dbReference>
<dbReference type="EMBL" id="VZIV01000033">
    <property type="protein sequence ID" value="KAB0763261.1"/>
    <property type="molecule type" value="Genomic_DNA"/>
</dbReference>
<name>A0A643IWA1_PSEAI</name>
<comment type="caution">
    <text evidence="1">The sequence shown here is derived from an EMBL/GenBank/DDBJ whole genome shotgun (WGS) entry which is preliminary data.</text>
</comment>
<gene>
    <name evidence="1" type="primary">csy2</name>
    <name evidence="1" type="ORF">F7O97_17160</name>
</gene>
<sequence length="327" mass="36052">MSVTDPEALLLLPRLSIQNANAISSPLTWGFPSPGAFTGFAHALQRRIGATLDIELDGVGIICHRFEAQVSQPAGKHTLVFNLSRNPLNRDGSTAAIVEEGRAHLEVSLLLGVRGDGLDDHPAQEIARQVQEQASAMRLAGGSILPRCNERCPAPSAELLMLGGSDEQRRKNQRRLTRRLLPGFALVSREAMLQQHLEDLRSTTPEATTLDALLDLSRLNFEPPATSPAEAASPLEASWQVRDKPGWLVPIPAGYNALSPLYAPGEVRNARDRETPLRFVENLFSLGQWISPHRVTVLQDLLWYHQVEPDDGIYRWSTPRFAKHAIA</sequence>
<organism evidence="1">
    <name type="scientific">Pseudomonas aeruginosa</name>
    <dbReference type="NCBI Taxonomy" id="287"/>
    <lineage>
        <taxon>Bacteria</taxon>
        <taxon>Pseudomonadati</taxon>
        <taxon>Pseudomonadota</taxon>
        <taxon>Gammaproteobacteria</taxon>
        <taxon>Pseudomonadales</taxon>
        <taxon>Pseudomonadaceae</taxon>
        <taxon>Pseudomonas</taxon>
    </lineage>
</organism>
<reference evidence="1" key="1">
    <citation type="submission" date="2019-09" db="EMBL/GenBank/DDBJ databases">
        <title>Whole genome sequence analysis of bacterial isolates in patients.</title>
        <authorList>
            <person name="Jeong K.C."/>
        </authorList>
    </citation>
    <scope>NUCLEOTIDE SEQUENCE</scope>
    <source>
        <strain evidence="1">KCJ3K105</strain>
    </source>
</reference>
<accession>A0A643IWA1</accession>
<protein>
    <submittedName>
        <fullName evidence="1">Type I-F CRISPR-associated protein Csy2</fullName>
    </submittedName>
</protein>
<evidence type="ECO:0000313" key="1">
    <source>
        <dbReference type="EMBL" id="KAB0763261.1"/>
    </source>
</evidence>
<dbReference type="InterPro" id="IPR013398">
    <property type="entry name" value="CRISPR-assoc_prot_Csy2"/>
</dbReference>
<dbReference type="CDD" id="cd09736">
    <property type="entry name" value="Csy2_I-F"/>
    <property type="match status" value="1"/>
</dbReference>
<dbReference type="AlphaFoldDB" id="A0A643IWA1"/>
<proteinExistence type="predicted"/>
<dbReference type="Pfam" id="PF09614">
    <property type="entry name" value="Cas_Csy2"/>
    <property type="match status" value="1"/>
</dbReference>
<dbReference type="RefSeq" id="WP_043095101.1">
    <property type="nucleotide sequence ID" value="NZ_CP109850.1"/>
</dbReference>